<gene>
    <name evidence="1" type="ORF">GHA_01721</name>
</gene>
<reference evidence="1" key="1">
    <citation type="submission" date="2020-05" db="EMBL/GenBank/DDBJ databases">
        <authorList>
            <person name="Delgado-Blas J."/>
        </authorList>
    </citation>
    <scope>NUCLEOTIDE SEQUENCE</scope>
    <source>
        <strain evidence="1">BB1453</strain>
    </source>
</reference>
<accession>A0A9N8D187</accession>
<name>A0A9N8D187_PRORE</name>
<dbReference type="AlphaFoldDB" id="A0A9N8D187"/>
<evidence type="ECO:0000313" key="1">
    <source>
        <dbReference type="EMBL" id="CAB5688201.1"/>
    </source>
</evidence>
<sequence length="29" mass="3351">MLIIIKLIINSAVFTCFTNKLTQMSESKY</sequence>
<comment type="caution">
    <text evidence="1">The sequence shown here is derived from an EMBL/GenBank/DDBJ whole genome shotgun (WGS) entry which is preliminary data.</text>
</comment>
<protein>
    <submittedName>
        <fullName evidence="1">Uncharacterized protein</fullName>
    </submittedName>
</protein>
<organism evidence="1 2">
    <name type="scientific">Providencia rettgeri</name>
    <dbReference type="NCBI Taxonomy" id="587"/>
    <lineage>
        <taxon>Bacteria</taxon>
        <taxon>Pseudomonadati</taxon>
        <taxon>Pseudomonadota</taxon>
        <taxon>Gammaproteobacteria</taxon>
        <taxon>Enterobacterales</taxon>
        <taxon>Morganellaceae</taxon>
        <taxon>Providencia</taxon>
    </lineage>
</organism>
<dbReference type="EMBL" id="CAHPSF010000003">
    <property type="protein sequence ID" value="CAB5688201.1"/>
    <property type="molecule type" value="Genomic_DNA"/>
</dbReference>
<evidence type="ECO:0000313" key="2">
    <source>
        <dbReference type="Proteomes" id="UP000834611"/>
    </source>
</evidence>
<proteinExistence type="predicted"/>
<dbReference type="Proteomes" id="UP000834611">
    <property type="component" value="Unassembled WGS sequence"/>
</dbReference>